<gene>
    <name evidence="2" type="ORF">K4G57_00595</name>
</gene>
<dbReference type="EMBL" id="JAIGYQ010000001">
    <property type="protein sequence ID" value="MBX7489980.1"/>
    <property type="molecule type" value="Genomic_DNA"/>
</dbReference>
<feature type="transmembrane region" description="Helical" evidence="1">
    <location>
        <begin position="46"/>
        <end position="66"/>
    </location>
</feature>
<sequence>MRNAIKNFLASELCYFLYTILVALRNCLIVCIVPLLWLVPSDWVDAIVSGFLFLVLFTIFAFFILFIFYKELSFLDLLYLLLGGVISQDKNRMKNKRLIFIRKLSTRSFLFVAVGLWVVLFATIALYNKFH</sequence>
<keyword evidence="3" id="KW-1185">Reference proteome</keyword>
<feature type="transmembrane region" description="Helical" evidence="1">
    <location>
        <begin position="109"/>
        <end position="127"/>
    </location>
</feature>
<evidence type="ECO:0000313" key="2">
    <source>
        <dbReference type="EMBL" id="MBX7489980.1"/>
    </source>
</evidence>
<name>A0ABS7JKR0_9HELI</name>
<keyword evidence="1" id="KW-0472">Membrane</keyword>
<reference evidence="2 3" key="1">
    <citation type="submission" date="2021-08" db="EMBL/GenBank/DDBJ databases">
        <title>Helicobacter spp. isolated from feces of Anatolian Ground Squirrel (Spermophilus xanthoprymnus) in Turkey.</title>
        <authorList>
            <person name="Aydin F."/>
            <person name="Abay S."/>
            <person name="Kayman T."/>
            <person name="Karakaya E."/>
            <person name="Saticioglu I.B."/>
        </authorList>
    </citation>
    <scope>NUCLEOTIDE SEQUENCE [LARGE SCALE GENOMIC DNA]</scope>
    <source>
        <strain evidence="2 3">Faydin-H70</strain>
    </source>
</reference>
<evidence type="ECO:0000256" key="1">
    <source>
        <dbReference type="SAM" id="Phobius"/>
    </source>
</evidence>
<feature type="transmembrane region" description="Helical" evidence="1">
    <location>
        <begin position="15"/>
        <end position="39"/>
    </location>
</feature>
<organism evidence="2 3">
    <name type="scientific">Helicobacter turcicus</name>
    <dbReference type="NCBI Taxonomy" id="2867412"/>
    <lineage>
        <taxon>Bacteria</taxon>
        <taxon>Pseudomonadati</taxon>
        <taxon>Campylobacterota</taxon>
        <taxon>Epsilonproteobacteria</taxon>
        <taxon>Campylobacterales</taxon>
        <taxon>Helicobacteraceae</taxon>
        <taxon>Helicobacter</taxon>
    </lineage>
</organism>
<proteinExistence type="predicted"/>
<dbReference type="Proteomes" id="UP000700059">
    <property type="component" value="Unassembled WGS sequence"/>
</dbReference>
<dbReference type="RefSeq" id="WP_221531243.1">
    <property type="nucleotide sequence ID" value="NZ_JAIGYP010000001.1"/>
</dbReference>
<keyword evidence="1" id="KW-1133">Transmembrane helix</keyword>
<keyword evidence="1" id="KW-0812">Transmembrane</keyword>
<comment type="caution">
    <text evidence="2">The sequence shown here is derived from an EMBL/GenBank/DDBJ whole genome shotgun (WGS) entry which is preliminary data.</text>
</comment>
<evidence type="ECO:0000313" key="3">
    <source>
        <dbReference type="Proteomes" id="UP000700059"/>
    </source>
</evidence>
<protein>
    <submittedName>
        <fullName evidence="2">Uncharacterized protein</fullName>
    </submittedName>
</protein>
<accession>A0ABS7JKR0</accession>